<evidence type="ECO:0000313" key="2">
    <source>
        <dbReference type="EMBL" id="CAB9523387.1"/>
    </source>
</evidence>
<evidence type="ECO:0000313" key="3">
    <source>
        <dbReference type="Proteomes" id="UP001153069"/>
    </source>
</evidence>
<name>A0A9N8EKG0_9STRA</name>
<sequence>MLDRIPKVERFLFELSIMFEKLPMELSGSAGSATMEGDTSMGSQSSQEDSALKSAPGQTLQSDINRGIEEARELQNPVTQFVNLQRWFEVKRQDDALIKYVQNELQNENIDCDKFMVIGHDYIGDNLQNRRGTAAIQARFANFPGYYDRNRTNITFQYAGILSHKTPPALKFQTEVKILRDWYGPPSLGQQDDGGYRTIDINYAGVGPSAEVGTVLDRAGPDFHESIFAAMHRRFGQQFSGAACSDISTEIRHIYGGDGLSPLLNDLGALSLDEMEKLDAKETEHVTQKVKRLNFYNLEGRVPGVSKNFMAAAALRFYPGKCTIKPPADSKLPVGSHVPLPLCSEPSEKIAPVLREKPMPCSNREFDVAPSNCRFNLNLVIGKRLGTSQEQGIRIFSKKRVKFAGCMYPHDLEQIPEHQRDFFQQFAKSFPRDGDGFYTFPDVFEKPTCHTMEEAKEAVDIIVDGLFQSIAQRTQGHVPMSYGFPDYKKKLVEEQWKVEPNPDKSHEDATSFTLPTRREVKAWNSYHGAWIQYDKTVKASTSVNDQHTAQTPKKLREGENAHELRSQYYLAVAENGSGGETPTGMVLAREYLLSTIKREQSNNTTVFVLHAVRKDLITIMTKILKHHCIEFSTEGASFMACQIVGDVESTIPGFAGEVTLDSVHPAWGGKFGLSRFDVRSGKSFAKRLEFVYQGAKNARNKLCTSDLLTNLIELVLQGYVPIEEPVTVYDEAVHFINLRTGEPYNYKGTEHEGCKGGTGIAQAHTTRTVSRQRVQTKLCTHPVPGSDDQRAFLKPSEPFFDAILASVDALDENSIVGDYPSQMHYYRPCWYGNNAPAFAASWYTWANLEPFSKTFF</sequence>
<comment type="caution">
    <text evidence="2">The sequence shown here is derived from an EMBL/GenBank/DDBJ whole genome shotgun (WGS) entry which is preliminary data.</text>
</comment>
<reference evidence="2" key="1">
    <citation type="submission" date="2020-06" db="EMBL/GenBank/DDBJ databases">
        <authorList>
            <consortium name="Plant Systems Biology data submission"/>
        </authorList>
    </citation>
    <scope>NUCLEOTIDE SEQUENCE</scope>
    <source>
        <strain evidence="2">D6</strain>
    </source>
</reference>
<gene>
    <name evidence="2" type="ORF">SEMRO_1410_G270340.1</name>
</gene>
<dbReference type="Proteomes" id="UP001153069">
    <property type="component" value="Unassembled WGS sequence"/>
</dbReference>
<feature type="region of interest" description="Disordered" evidence="1">
    <location>
        <begin position="28"/>
        <end position="60"/>
    </location>
</feature>
<keyword evidence="3" id="KW-1185">Reference proteome</keyword>
<protein>
    <submittedName>
        <fullName evidence="2">Uncharacterized protein</fullName>
    </submittedName>
</protein>
<evidence type="ECO:0000256" key="1">
    <source>
        <dbReference type="SAM" id="MobiDB-lite"/>
    </source>
</evidence>
<feature type="compositionally biased region" description="Polar residues" evidence="1">
    <location>
        <begin position="40"/>
        <end position="49"/>
    </location>
</feature>
<organism evidence="2 3">
    <name type="scientific">Seminavis robusta</name>
    <dbReference type="NCBI Taxonomy" id="568900"/>
    <lineage>
        <taxon>Eukaryota</taxon>
        <taxon>Sar</taxon>
        <taxon>Stramenopiles</taxon>
        <taxon>Ochrophyta</taxon>
        <taxon>Bacillariophyta</taxon>
        <taxon>Bacillariophyceae</taxon>
        <taxon>Bacillariophycidae</taxon>
        <taxon>Naviculales</taxon>
        <taxon>Naviculaceae</taxon>
        <taxon>Seminavis</taxon>
    </lineage>
</organism>
<proteinExistence type="predicted"/>
<dbReference type="AlphaFoldDB" id="A0A9N8EKG0"/>
<dbReference type="EMBL" id="CAICTM010001408">
    <property type="protein sequence ID" value="CAB9523387.1"/>
    <property type="molecule type" value="Genomic_DNA"/>
</dbReference>
<accession>A0A9N8EKG0</accession>